<keyword evidence="2" id="KW-1185">Reference proteome</keyword>
<dbReference type="GeneTree" id="ENSGT01010000229940"/>
<accession>A0A8C7FS16</accession>
<name>A0A8C7FS16_ONCKI</name>
<dbReference type="AlphaFoldDB" id="A0A8C7FS16"/>
<dbReference type="Ensembl" id="ENSOKIT00005034047.1">
    <property type="protein sequence ID" value="ENSOKIP00005032232.1"/>
    <property type="gene ID" value="ENSOKIG00005013841.1"/>
</dbReference>
<dbReference type="Proteomes" id="UP000694557">
    <property type="component" value="Unassembled WGS sequence"/>
</dbReference>
<proteinExistence type="predicted"/>
<reference evidence="1" key="1">
    <citation type="submission" date="2025-08" db="UniProtKB">
        <authorList>
            <consortium name="Ensembl"/>
        </authorList>
    </citation>
    <scope>IDENTIFICATION</scope>
</reference>
<protein>
    <submittedName>
        <fullName evidence="1">Uncharacterized protein</fullName>
    </submittedName>
</protein>
<organism evidence="1 2">
    <name type="scientific">Oncorhynchus kisutch</name>
    <name type="common">Coho salmon</name>
    <name type="synonym">Salmo kisutch</name>
    <dbReference type="NCBI Taxonomy" id="8019"/>
    <lineage>
        <taxon>Eukaryota</taxon>
        <taxon>Metazoa</taxon>
        <taxon>Chordata</taxon>
        <taxon>Craniata</taxon>
        <taxon>Vertebrata</taxon>
        <taxon>Euteleostomi</taxon>
        <taxon>Actinopterygii</taxon>
        <taxon>Neopterygii</taxon>
        <taxon>Teleostei</taxon>
        <taxon>Protacanthopterygii</taxon>
        <taxon>Salmoniformes</taxon>
        <taxon>Salmonidae</taxon>
        <taxon>Salmoninae</taxon>
        <taxon>Oncorhynchus</taxon>
    </lineage>
</organism>
<sequence length="82" mass="9213">SVLGNRGVGTCGTALHPPFVVCTASLAEELPQRIRNPKHLPPFSWPAFHSPLRPYSMLMTRRWIQPKPLPLLPGRVEPSYSR</sequence>
<evidence type="ECO:0000313" key="1">
    <source>
        <dbReference type="Ensembl" id="ENSOKIP00005032232.1"/>
    </source>
</evidence>
<evidence type="ECO:0000313" key="2">
    <source>
        <dbReference type="Proteomes" id="UP000694557"/>
    </source>
</evidence>
<reference evidence="1" key="2">
    <citation type="submission" date="2025-09" db="UniProtKB">
        <authorList>
            <consortium name="Ensembl"/>
        </authorList>
    </citation>
    <scope>IDENTIFICATION</scope>
</reference>